<dbReference type="Gene3D" id="2.40.70.10">
    <property type="entry name" value="Acid Proteases"/>
    <property type="match status" value="1"/>
</dbReference>
<gene>
    <name evidence="1" type="ORF">CISIN_1g039109mg</name>
</gene>
<reference evidence="1 2" key="1">
    <citation type="submission" date="2014-04" db="EMBL/GenBank/DDBJ databases">
        <authorList>
            <consortium name="International Citrus Genome Consortium"/>
            <person name="Gmitter F."/>
            <person name="Chen C."/>
            <person name="Farmerie W."/>
            <person name="Harkins T."/>
            <person name="Desany B."/>
            <person name="Mohiuddin M."/>
            <person name="Kodira C."/>
            <person name="Borodovsky M."/>
            <person name="Lomsadze A."/>
            <person name="Burns P."/>
            <person name="Jenkins J."/>
            <person name="Prochnik S."/>
            <person name="Shu S."/>
            <person name="Chapman J."/>
            <person name="Pitluck S."/>
            <person name="Schmutz J."/>
            <person name="Rokhsar D."/>
        </authorList>
    </citation>
    <scope>NUCLEOTIDE SEQUENCE</scope>
</reference>
<dbReference type="Pfam" id="PF08284">
    <property type="entry name" value="RVP_2"/>
    <property type="match status" value="1"/>
</dbReference>
<organism evidence="1 2">
    <name type="scientific">Citrus sinensis</name>
    <name type="common">Sweet orange</name>
    <name type="synonym">Citrus aurantium var. sinensis</name>
    <dbReference type="NCBI Taxonomy" id="2711"/>
    <lineage>
        <taxon>Eukaryota</taxon>
        <taxon>Viridiplantae</taxon>
        <taxon>Streptophyta</taxon>
        <taxon>Embryophyta</taxon>
        <taxon>Tracheophyta</taxon>
        <taxon>Spermatophyta</taxon>
        <taxon>Magnoliopsida</taxon>
        <taxon>eudicotyledons</taxon>
        <taxon>Gunneridae</taxon>
        <taxon>Pentapetalae</taxon>
        <taxon>rosids</taxon>
        <taxon>malvids</taxon>
        <taxon>Sapindales</taxon>
        <taxon>Rutaceae</taxon>
        <taxon>Aurantioideae</taxon>
        <taxon>Citrus</taxon>
    </lineage>
</organism>
<name>A0A067ELP5_CITSI</name>
<dbReference type="Proteomes" id="UP000027120">
    <property type="component" value="Unassembled WGS sequence"/>
</dbReference>
<dbReference type="InterPro" id="IPR021109">
    <property type="entry name" value="Peptidase_aspartic_dom_sf"/>
</dbReference>
<dbReference type="EMBL" id="KK784977">
    <property type="protein sequence ID" value="KDO56003.1"/>
    <property type="molecule type" value="Genomic_DNA"/>
</dbReference>
<protein>
    <recommendedName>
        <fullName evidence="3">Retrotransposon gag domain-containing protein</fullName>
    </recommendedName>
</protein>
<evidence type="ECO:0000313" key="2">
    <source>
        <dbReference type="Proteomes" id="UP000027120"/>
    </source>
</evidence>
<dbReference type="SUPFAM" id="SSF50630">
    <property type="entry name" value="Acid proteases"/>
    <property type="match status" value="1"/>
</dbReference>
<dbReference type="SMR" id="A0A067ELP5"/>
<evidence type="ECO:0008006" key="3">
    <source>
        <dbReference type="Google" id="ProtNLM"/>
    </source>
</evidence>
<accession>A0A067ELP5</accession>
<proteinExistence type="predicted"/>
<keyword evidence="2" id="KW-1185">Reference proteome</keyword>
<dbReference type="CDD" id="cd00303">
    <property type="entry name" value="retropepsin_like"/>
    <property type="match status" value="1"/>
</dbReference>
<dbReference type="AlphaFoldDB" id="A0A067ELP5"/>
<sequence length="233" mass="25972">MVSEYQTRFERLLARAGHLTDKQEAECFISGLKDGLRTDVQKYTFGHKCKKLFLIEAEEGDEPKEHEKEKDVTQETPAISLHALARVQSPQTMRLQSSISKASLTILIDSGSTHNFLHHKFAKITGLKSEPGCLLSVVVANGEKLTSPGRCKGVQLQLQGTQIEAYFYLLSLEGCDAVLGAQWLCTLGSILWDFDKMEMQFTKDGHQVTLRGATTSELKAIEGDTIQKTLRKN</sequence>
<evidence type="ECO:0000313" key="1">
    <source>
        <dbReference type="EMBL" id="KDO56003.1"/>
    </source>
</evidence>